<evidence type="ECO:0008006" key="3">
    <source>
        <dbReference type="Google" id="ProtNLM"/>
    </source>
</evidence>
<sequence>MMKEHNINESMTPGKQWDKIREHDTSSRFGNDTRAEDADIKTANDKEPMAETFPSSTTKVDCKPPNGSNEDITNPYECDQTLNVSAGPMLHSLTLVTFSSGLVSNNVSQKPCIPLNRDDWDHFFQPMFNEYFNPATIDVSSVLVVAAPRAVDLADSPVSTSIDQDAPSTSIPSTQVQEHSLNISQGFEESPKTPIFFYDALHEDSSS</sequence>
<accession>A0A699I6Z6</accession>
<dbReference type="EMBL" id="BKCJ010253148">
    <property type="protein sequence ID" value="GEZ21435.1"/>
    <property type="molecule type" value="Genomic_DNA"/>
</dbReference>
<comment type="caution">
    <text evidence="2">The sequence shown here is derived from an EMBL/GenBank/DDBJ whole genome shotgun (WGS) entry which is preliminary data.</text>
</comment>
<dbReference type="AlphaFoldDB" id="A0A699I6Z6"/>
<feature type="region of interest" description="Disordered" evidence="1">
    <location>
        <begin position="1"/>
        <end position="74"/>
    </location>
</feature>
<organism evidence="2">
    <name type="scientific">Tanacetum cinerariifolium</name>
    <name type="common">Dalmatian daisy</name>
    <name type="synonym">Chrysanthemum cinerariifolium</name>
    <dbReference type="NCBI Taxonomy" id="118510"/>
    <lineage>
        <taxon>Eukaryota</taxon>
        <taxon>Viridiplantae</taxon>
        <taxon>Streptophyta</taxon>
        <taxon>Embryophyta</taxon>
        <taxon>Tracheophyta</taxon>
        <taxon>Spermatophyta</taxon>
        <taxon>Magnoliopsida</taxon>
        <taxon>eudicotyledons</taxon>
        <taxon>Gunneridae</taxon>
        <taxon>Pentapetalae</taxon>
        <taxon>asterids</taxon>
        <taxon>campanulids</taxon>
        <taxon>Asterales</taxon>
        <taxon>Asteraceae</taxon>
        <taxon>Asteroideae</taxon>
        <taxon>Anthemideae</taxon>
        <taxon>Anthemidinae</taxon>
        <taxon>Tanacetum</taxon>
    </lineage>
</organism>
<proteinExistence type="predicted"/>
<evidence type="ECO:0000313" key="2">
    <source>
        <dbReference type="EMBL" id="GEZ21435.1"/>
    </source>
</evidence>
<name>A0A699I6Z6_TANCI</name>
<feature type="compositionally biased region" description="Basic and acidic residues" evidence="1">
    <location>
        <begin position="16"/>
        <end position="49"/>
    </location>
</feature>
<reference evidence="2" key="1">
    <citation type="journal article" date="2019" name="Sci. Rep.">
        <title>Draft genome of Tanacetum cinerariifolium, the natural source of mosquito coil.</title>
        <authorList>
            <person name="Yamashiro T."/>
            <person name="Shiraishi A."/>
            <person name="Satake H."/>
            <person name="Nakayama K."/>
        </authorList>
    </citation>
    <scope>NUCLEOTIDE SEQUENCE</scope>
</reference>
<evidence type="ECO:0000256" key="1">
    <source>
        <dbReference type="SAM" id="MobiDB-lite"/>
    </source>
</evidence>
<gene>
    <name evidence="2" type="ORF">Tci_493408</name>
</gene>
<protein>
    <recommendedName>
        <fullName evidence="3">Integrase, catalytic region, zinc finger, CCHC-type, peptidase aspartic, catalytic</fullName>
    </recommendedName>
</protein>